<organism evidence="2 3">
    <name type="scientific">Lujinxingia vulgaris</name>
    <dbReference type="NCBI Taxonomy" id="2600176"/>
    <lineage>
        <taxon>Bacteria</taxon>
        <taxon>Deltaproteobacteria</taxon>
        <taxon>Bradymonadales</taxon>
        <taxon>Lujinxingiaceae</taxon>
        <taxon>Lujinxingia</taxon>
    </lineage>
</organism>
<dbReference type="RefSeq" id="WP_146973976.1">
    <property type="nucleotide sequence ID" value="NZ_VOSL01000038.1"/>
</dbReference>
<proteinExistence type="predicted"/>
<evidence type="ECO:0000313" key="2">
    <source>
        <dbReference type="EMBL" id="TXD37970.1"/>
    </source>
</evidence>
<feature type="domain" description="AbiEi antitoxin N-terminal" evidence="1">
    <location>
        <begin position="12"/>
        <end position="60"/>
    </location>
</feature>
<dbReference type="Pfam" id="PF13338">
    <property type="entry name" value="AbiEi_4"/>
    <property type="match status" value="1"/>
</dbReference>
<evidence type="ECO:0000259" key="1">
    <source>
        <dbReference type="Pfam" id="PF13338"/>
    </source>
</evidence>
<reference evidence="2 3" key="1">
    <citation type="submission" date="2019-08" db="EMBL/GenBank/DDBJ databases">
        <title>Bradymonadales sp. TMQ2.</title>
        <authorList>
            <person name="Liang Q."/>
        </authorList>
    </citation>
    <scope>NUCLEOTIDE SEQUENCE [LARGE SCALE GENOMIC DNA]</scope>
    <source>
        <strain evidence="2 3">TMQ2</strain>
    </source>
</reference>
<evidence type="ECO:0000313" key="3">
    <source>
        <dbReference type="Proteomes" id="UP000321046"/>
    </source>
</evidence>
<protein>
    <recommendedName>
        <fullName evidence="1">AbiEi antitoxin N-terminal domain-containing protein</fullName>
    </recommendedName>
</protein>
<accession>A0A5C6X9C8</accession>
<name>A0A5C6X9C8_9DELT</name>
<dbReference type="Proteomes" id="UP000321046">
    <property type="component" value="Unassembled WGS sequence"/>
</dbReference>
<gene>
    <name evidence="2" type="ORF">FRC96_07965</name>
</gene>
<sequence>MDTSQTSSPSWDQLFDIAAAQSGYFTTQQAADAGYSPQLLAHHLGSGKILRVRRGIYRLTHYPADEHEELVVIWLWSEHQGVFSHQTALSLHQLSDALPPGVELTLPASWRKRRLRTPTGVTTYYADIKPEEREWFGPVPVTSPARTLRDCALADLSPDLLHQATREALERGVTSKSELKDVLRALKPFGGLKP</sequence>
<dbReference type="AlphaFoldDB" id="A0A5C6X9C8"/>
<dbReference type="OrthoDB" id="5517693at2"/>
<dbReference type="EMBL" id="VOSL01000038">
    <property type="protein sequence ID" value="TXD37970.1"/>
    <property type="molecule type" value="Genomic_DNA"/>
</dbReference>
<dbReference type="InterPro" id="IPR025159">
    <property type="entry name" value="AbiEi_N"/>
</dbReference>
<comment type="caution">
    <text evidence="2">The sequence shown here is derived from an EMBL/GenBank/DDBJ whole genome shotgun (WGS) entry which is preliminary data.</text>
</comment>